<accession>A0A1V9XKA2</accession>
<feature type="disulfide bond" evidence="3">
    <location>
        <begin position="522"/>
        <end position="540"/>
    </location>
</feature>
<dbReference type="PANTHER" id="PTHR22722">
    <property type="entry name" value="LOW-DENSITY LIPOPROTEIN RECEPTOR-RELATED PROTEIN 2-RELATED"/>
    <property type="match status" value="1"/>
</dbReference>
<proteinExistence type="predicted"/>
<feature type="disulfide bond" evidence="3">
    <location>
        <begin position="395"/>
        <end position="407"/>
    </location>
</feature>
<dbReference type="SUPFAM" id="SSF82895">
    <property type="entry name" value="TSP-1 type 1 repeat"/>
    <property type="match status" value="1"/>
</dbReference>
<dbReference type="Pfam" id="PF00057">
    <property type="entry name" value="Ldl_recept_a"/>
    <property type="match status" value="4"/>
</dbReference>
<name>A0A1V9XKA2_9ACAR</name>
<dbReference type="SUPFAM" id="SSF82671">
    <property type="entry name" value="SEA domain"/>
    <property type="match status" value="1"/>
</dbReference>
<dbReference type="InterPro" id="IPR000884">
    <property type="entry name" value="TSP1_rpt"/>
</dbReference>
<dbReference type="InterPro" id="IPR036383">
    <property type="entry name" value="TSP1_rpt_sf"/>
</dbReference>
<evidence type="ECO:0000256" key="1">
    <source>
        <dbReference type="ARBA" id="ARBA00022536"/>
    </source>
</evidence>
<feature type="disulfide bond" evidence="3">
    <location>
        <begin position="534"/>
        <end position="549"/>
    </location>
</feature>
<sequence>MKVFPYGSHLRVKKQKKTDRYSRPIPLASGTQRALRERERGEKLKAGLMSSSEMLAKMQSGWLTWCLPHPGLGCLGCLEGQTPTTGADESWAAFVVSKVTCSDLHLISGIAQNQEKSSRPVAPVQSVGSSSRFHYQAPPEAQEVDVESMALPPSHLQQTWNVVDANFRLVNRRFTPELQNPNAFPFKSLASEVKRAMDELFYLGSLSEDYNHTQVISFREGLVVQTRLTFNRRVSLVEVGKAFYAVLRQDHGHLPAGFQVDIRSLKFSGVNQSGSTILLPPPALQPAAHWSTWSAWSTCTRTDQICVRSRRRTCLVQRPGELCRGGKEVEFEECRCPPESALPSEASKTKTPPPPPPPPPSDIPKPQPPVLPEAAHKNAAAAGGGSNGDAPTEGCHVDEWKCGNGQCIPDTNRCDGHTNCYDSSDERDCECAGLESGTHFRCGNATSCLPIGKRCDGVVDCWDDSDEENCLCPPDQHRCELAGTCIPRMFFCDGFVDCPNGDRSDEPTNCDAPCAGDNFRQCANGRCVPKEVWCDGYDSCGDGSDEKDC</sequence>
<dbReference type="PROSITE" id="PS50068">
    <property type="entry name" value="LDLRA_2"/>
    <property type="match status" value="4"/>
</dbReference>
<evidence type="ECO:0000313" key="7">
    <source>
        <dbReference type="Proteomes" id="UP000192247"/>
    </source>
</evidence>
<organism evidence="6 7">
    <name type="scientific">Tropilaelaps mercedesae</name>
    <dbReference type="NCBI Taxonomy" id="418985"/>
    <lineage>
        <taxon>Eukaryota</taxon>
        <taxon>Metazoa</taxon>
        <taxon>Ecdysozoa</taxon>
        <taxon>Arthropoda</taxon>
        <taxon>Chelicerata</taxon>
        <taxon>Arachnida</taxon>
        <taxon>Acari</taxon>
        <taxon>Parasitiformes</taxon>
        <taxon>Mesostigmata</taxon>
        <taxon>Gamasina</taxon>
        <taxon>Dermanyssoidea</taxon>
        <taxon>Laelapidae</taxon>
        <taxon>Tropilaelaps</taxon>
    </lineage>
</organism>
<dbReference type="SMART" id="SM00192">
    <property type="entry name" value="LDLa"/>
    <property type="match status" value="4"/>
</dbReference>
<feature type="domain" description="SEA" evidence="5">
    <location>
        <begin position="159"/>
        <end position="272"/>
    </location>
</feature>
<dbReference type="PROSITE" id="PS50024">
    <property type="entry name" value="SEA"/>
    <property type="match status" value="1"/>
</dbReference>
<dbReference type="AlphaFoldDB" id="A0A1V9XKA2"/>
<dbReference type="PROSITE" id="PS50092">
    <property type="entry name" value="TSP1"/>
    <property type="match status" value="1"/>
</dbReference>
<dbReference type="EMBL" id="MNPL01009286">
    <property type="protein sequence ID" value="OQR73788.1"/>
    <property type="molecule type" value="Genomic_DNA"/>
</dbReference>
<keyword evidence="2 3" id="KW-1015">Disulfide bond</keyword>
<keyword evidence="7" id="KW-1185">Reference proteome</keyword>
<dbReference type="InterPro" id="IPR036055">
    <property type="entry name" value="LDL_receptor-like_sf"/>
</dbReference>
<dbReference type="STRING" id="418985.A0A1V9XKA2"/>
<feature type="disulfide bond" evidence="3">
    <location>
        <begin position="414"/>
        <end position="429"/>
    </location>
</feature>
<reference evidence="6 7" key="1">
    <citation type="journal article" date="2017" name="Gigascience">
        <title>Draft genome of the honey bee ectoparasitic mite, Tropilaelaps mercedesae, is shaped by the parasitic life history.</title>
        <authorList>
            <person name="Dong X."/>
            <person name="Armstrong S.D."/>
            <person name="Xia D."/>
            <person name="Makepeace B.L."/>
            <person name="Darby A.C."/>
            <person name="Kadowaki T."/>
        </authorList>
    </citation>
    <scope>NUCLEOTIDE SEQUENCE [LARGE SCALE GENOMIC DNA]</scope>
    <source>
        <strain evidence="6">Wuxi-XJTLU</strain>
    </source>
</reference>
<dbReference type="Gene3D" id="2.20.100.10">
    <property type="entry name" value="Thrombospondin type-1 (TSP1) repeat"/>
    <property type="match status" value="1"/>
</dbReference>
<dbReference type="Gene3D" id="3.30.70.960">
    <property type="entry name" value="SEA domain"/>
    <property type="match status" value="1"/>
</dbReference>
<dbReference type="Pfam" id="PF01390">
    <property type="entry name" value="SEA"/>
    <property type="match status" value="1"/>
</dbReference>
<keyword evidence="1" id="KW-0245">EGF-like domain</keyword>
<protein>
    <recommendedName>
        <fullName evidence="5">SEA domain-containing protein</fullName>
    </recommendedName>
</protein>
<dbReference type="Gene3D" id="4.10.400.10">
    <property type="entry name" value="Low-density Lipoprotein Receptor"/>
    <property type="match status" value="4"/>
</dbReference>
<evidence type="ECO:0000313" key="6">
    <source>
        <dbReference type="EMBL" id="OQR73788.1"/>
    </source>
</evidence>
<feature type="disulfide bond" evidence="3">
    <location>
        <begin position="455"/>
        <end position="470"/>
    </location>
</feature>
<feature type="region of interest" description="Disordered" evidence="4">
    <location>
        <begin position="340"/>
        <end position="390"/>
    </location>
</feature>
<dbReference type="InterPro" id="IPR051221">
    <property type="entry name" value="LDLR-related"/>
</dbReference>
<dbReference type="GO" id="GO:0005886">
    <property type="term" value="C:plasma membrane"/>
    <property type="evidence" value="ECO:0007669"/>
    <property type="project" value="TreeGrafter"/>
</dbReference>
<dbReference type="InParanoid" id="A0A1V9XKA2"/>
<dbReference type="SMART" id="SM00209">
    <property type="entry name" value="TSP1"/>
    <property type="match status" value="1"/>
</dbReference>
<dbReference type="SUPFAM" id="SSF57424">
    <property type="entry name" value="LDL receptor-like module"/>
    <property type="match status" value="4"/>
</dbReference>
<dbReference type="CDD" id="cd00112">
    <property type="entry name" value="LDLa"/>
    <property type="match status" value="4"/>
</dbReference>
<gene>
    <name evidence="6" type="ORF">BIW11_09518</name>
</gene>
<dbReference type="InterPro" id="IPR036364">
    <property type="entry name" value="SEA_dom_sf"/>
</dbReference>
<dbReference type="InterPro" id="IPR002172">
    <property type="entry name" value="LDrepeatLR_classA_rpt"/>
</dbReference>
<comment type="caution">
    <text evidence="6">The sequence shown here is derived from an EMBL/GenBank/DDBJ whole genome shotgun (WGS) entry which is preliminary data.</text>
</comment>
<dbReference type="Proteomes" id="UP000192247">
    <property type="component" value="Unassembled WGS sequence"/>
</dbReference>
<evidence type="ECO:0000256" key="3">
    <source>
        <dbReference type="PROSITE-ProRule" id="PRU00124"/>
    </source>
</evidence>
<feature type="compositionally biased region" description="Pro residues" evidence="4">
    <location>
        <begin position="351"/>
        <end position="371"/>
    </location>
</feature>
<dbReference type="OrthoDB" id="6502547at2759"/>
<comment type="caution">
    <text evidence="3">Lacks conserved residue(s) required for the propagation of feature annotation.</text>
</comment>
<evidence type="ECO:0000259" key="5">
    <source>
        <dbReference type="PROSITE" id="PS50024"/>
    </source>
</evidence>
<evidence type="ECO:0000256" key="4">
    <source>
        <dbReference type="SAM" id="MobiDB-lite"/>
    </source>
</evidence>
<dbReference type="PRINTS" id="PR00261">
    <property type="entry name" value="LDLRECEPTOR"/>
</dbReference>
<dbReference type="GO" id="GO:0043235">
    <property type="term" value="C:receptor complex"/>
    <property type="evidence" value="ECO:0007669"/>
    <property type="project" value="TreeGrafter"/>
</dbReference>
<dbReference type="InterPro" id="IPR000082">
    <property type="entry name" value="SEA_dom"/>
</dbReference>
<evidence type="ECO:0000256" key="2">
    <source>
        <dbReference type="ARBA" id="ARBA00023157"/>
    </source>
</evidence>
<feature type="disulfide bond" evidence="3">
    <location>
        <begin position="402"/>
        <end position="420"/>
    </location>
</feature>